<dbReference type="PANTHER" id="PTHR11439">
    <property type="entry name" value="GAG-POL-RELATED RETROTRANSPOSON"/>
    <property type="match status" value="1"/>
</dbReference>
<reference evidence="5 6" key="1">
    <citation type="submission" date="2019-09" db="EMBL/GenBank/DDBJ databases">
        <authorList>
            <person name="Ou C."/>
        </authorList>
    </citation>
    <scope>NUCLEOTIDE SEQUENCE [LARGE SCALE GENOMIC DNA]</scope>
    <source>
        <strain evidence="5">S2</strain>
        <tissue evidence="5">Leaf</tissue>
    </source>
</reference>
<evidence type="ECO:0000256" key="2">
    <source>
        <dbReference type="SAM" id="MobiDB-lite"/>
    </source>
</evidence>
<accession>A0A5N5EZ47</accession>
<reference evidence="6" key="2">
    <citation type="submission" date="2019-10" db="EMBL/GenBank/DDBJ databases">
        <title>A de novo genome assembly of a pear dwarfing rootstock.</title>
        <authorList>
            <person name="Wang F."/>
            <person name="Wang J."/>
            <person name="Li S."/>
            <person name="Zhang Y."/>
            <person name="Fang M."/>
            <person name="Ma L."/>
            <person name="Zhao Y."/>
            <person name="Jiang S."/>
        </authorList>
    </citation>
    <scope>NUCLEOTIDE SEQUENCE [LARGE SCALE GENOMIC DNA]</scope>
</reference>
<dbReference type="InterPro" id="IPR043502">
    <property type="entry name" value="DNA/RNA_pol_sf"/>
</dbReference>
<evidence type="ECO:0000313" key="5">
    <source>
        <dbReference type="EMBL" id="KAB2595997.1"/>
    </source>
</evidence>
<evidence type="ECO:0000259" key="4">
    <source>
        <dbReference type="Pfam" id="PF22936"/>
    </source>
</evidence>
<dbReference type="Pfam" id="PF14223">
    <property type="entry name" value="Retrotran_gag_2"/>
    <property type="match status" value="1"/>
</dbReference>
<dbReference type="SUPFAM" id="SSF56672">
    <property type="entry name" value="DNA/RNA polymerases"/>
    <property type="match status" value="1"/>
</dbReference>
<dbReference type="InterPro" id="IPR013103">
    <property type="entry name" value="RVT_2"/>
</dbReference>
<gene>
    <name evidence="5" type="ORF">D8674_031447</name>
</gene>
<keyword evidence="1" id="KW-0645">Protease</keyword>
<keyword evidence="6" id="KW-1185">Reference proteome</keyword>
<dbReference type="EMBL" id="SMOL01000781">
    <property type="protein sequence ID" value="KAB2595997.1"/>
    <property type="molecule type" value="Genomic_DNA"/>
</dbReference>
<dbReference type="PANTHER" id="PTHR11439:SF463">
    <property type="entry name" value="REVERSE TRANSCRIPTASE TY1_COPIA-TYPE DOMAIN-CONTAINING PROTEIN"/>
    <property type="match status" value="1"/>
</dbReference>
<dbReference type="GO" id="GO:0004190">
    <property type="term" value="F:aspartic-type endopeptidase activity"/>
    <property type="evidence" value="ECO:0007669"/>
    <property type="project" value="UniProtKB-KW"/>
</dbReference>
<feature type="domain" description="Reverse transcriptase Ty1/copia-type" evidence="3">
    <location>
        <begin position="475"/>
        <end position="559"/>
    </location>
</feature>
<dbReference type="CDD" id="cd09272">
    <property type="entry name" value="RNase_HI_RT_Ty1"/>
    <property type="match status" value="1"/>
</dbReference>
<dbReference type="AlphaFoldDB" id="A0A5N5EZ47"/>
<evidence type="ECO:0000313" key="6">
    <source>
        <dbReference type="Proteomes" id="UP000327157"/>
    </source>
</evidence>
<organism evidence="5 6">
    <name type="scientific">Pyrus ussuriensis x Pyrus communis</name>
    <dbReference type="NCBI Taxonomy" id="2448454"/>
    <lineage>
        <taxon>Eukaryota</taxon>
        <taxon>Viridiplantae</taxon>
        <taxon>Streptophyta</taxon>
        <taxon>Embryophyta</taxon>
        <taxon>Tracheophyta</taxon>
        <taxon>Spermatophyta</taxon>
        <taxon>Magnoliopsida</taxon>
        <taxon>eudicotyledons</taxon>
        <taxon>Gunneridae</taxon>
        <taxon>Pentapetalae</taxon>
        <taxon>rosids</taxon>
        <taxon>fabids</taxon>
        <taxon>Rosales</taxon>
        <taxon>Rosaceae</taxon>
        <taxon>Amygdaloideae</taxon>
        <taxon>Maleae</taxon>
        <taxon>Pyrus</taxon>
    </lineage>
</organism>
<keyword evidence="1" id="KW-0378">Hydrolase</keyword>
<protein>
    <recommendedName>
        <fullName evidence="7">Reverse transcriptase Ty1/copia-type domain-containing protein</fullName>
    </recommendedName>
</protein>
<dbReference type="InterPro" id="IPR054722">
    <property type="entry name" value="PolX-like_BBD"/>
</dbReference>
<feature type="compositionally biased region" description="Low complexity" evidence="2">
    <location>
        <begin position="7"/>
        <end position="17"/>
    </location>
</feature>
<evidence type="ECO:0000259" key="3">
    <source>
        <dbReference type="Pfam" id="PF07727"/>
    </source>
</evidence>
<dbReference type="Pfam" id="PF22936">
    <property type="entry name" value="Pol_BBD"/>
    <property type="match status" value="1"/>
</dbReference>
<dbReference type="OrthoDB" id="39620at2759"/>
<dbReference type="Proteomes" id="UP000327157">
    <property type="component" value="Chromosome 7"/>
</dbReference>
<sequence length="910" mass="100727">MATTLNSSDSPSPATSSGPPPLGEISNTVPPSIATITVQNIAGMVPTKLNRQNYITWRSLFLPVLKRFKLFGLITGADPCPPPFVRDSTGSQILNPAHELWCERDQILTIWINSTLAEDLLPLTIGMEDSRDASMTDYLHSIKDVSDKLAAAGEPISDSDLVAYILAGLPDEYESFVDSIETRTESVNGDELHVLSGRSMPCQLCNQYGHSALYCSRLSQFASQHPPPMGLTAMTGSSTPSYWITDSGATHHVTPDPASLNSAMPYNGSDQLLVGDGKGLCITHTGHALLNTPNAVFQLHDVLLVPQASHNLLSVYKFVYDNWCSLTFDPFGFYIKDLSTGRMLFQGPSEGGLYPFYWNASNGISGIAISPHALMIAKADIATWHRRLGHPSSLALHKVVNKAHPPSDIPVNHHPMMTRAKSGITKPKVFTASKHPLPPSVDHLTTIPSPPTTYHQASKNPHWVQAMADEFAALQTTGLDFSETFSPVAKPTTIRILLSIAVTHDWFVHQLDVSNAFLHGSLKEDVYMVQPPGFVDQSHPHHVCKLKRSLYGLKQAPRACLFFQKGSHITFILVYVDDIIITGSSPPVCQSIISKLQSLFPVKDLGELHYFLGIEVHRSAKGLLLNQSKYAMDLLKKTDMLGVKPCSTPAVKRILRYLKGTIDSGLWFSKGKQVLTAWTDADWAGCPVDKRSTSGYCVFLGPNLISWSAKKQSTVARSSTEAEYRSLAHTAAELSWVCKILQDISFPLLQTPRIFCDNKSAIALAFNPVFHARTKHVEIDYHYIREKVLLGHVHVHHVASLLQIADIFTKSLPADRFAQLRFKLSVRSPSFCLRGFENKVGSLNVVAGESLIKKQILERFFIDVVAGESLIKERAAARFKMMEIELTEFYILEFVNFLVWLTQKKKKINK</sequence>
<name>A0A5N5EZ47_9ROSA</name>
<comment type="caution">
    <text evidence="5">The sequence shown here is derived from an EMBL/GenBank/DDBJ whole genome shotgun (WGS) entry which is preliminary data.</text>
</comment>
<keyword evidence="1" id="KW-0064">Aspartyl protease</keyword>
<dbReference type="Pfam" id="PF07727">
    <property type="entry name" value="RVT_2"/>
    <property type="match status" value="2"/>
</dbReference>
<feature type="domain" description="Reverse transcriptase Ty1/copia-type" evidence="3">
    <location>
        <begin position="565"/>
        <end position="651"/>
    </location>
</feature>
<reference evidence="5 6" key="3">
    <citation type="submission" date="2019-11" db="EMBL/GenBank/DDBJ databases">
        <title>A de novo genome assembly of a pear dwarfing rootstock.</title>
        <authorList>
            <person name="Wang F."/>
            <person name="Wang J."/>
            <person name="Li S."/>
            <person name="Zhang Y."/>
            <person name="Fang M."/>
            <person name="Ma L."/>
            <person name="Zhao Y."/>
            <person name="Jiang S."/>
        </authorList>
    </citation>
    <scope>NUCLEOTIDE SEQUENCE [LARGE SCALE GENOMIC DNA]</scope>
    <source>
        <strain evidence="5">S2</strain>
        <tissue evidence="5">Leaf</tissue>
    </source>
</reference>
<feature type="region of interest" description="Disordered" evidence="2">
    <location>
        <begin position="1"/>
        <end position="28"/>
    </location>
</feature>
<evidence type="ECO:0008006" key="7">
    <source>
        <dbReference type="Google" id="ProtNLM"/>
    </source>
</evidence>
<feature type="domain" description="Retrovirus-related Pol polyprotein from transposon TNT 1-94-like beta-barrel" evidence="4">
    <location>
        <begin position="243"/>
        <end position="318"/>
    </location>
</feature>
<evidence type="ECO:0000256" key="1">
    <source>
        <dbReference type="ARBA" id="ARBA00022750"/>
    </source>
</evidence>
<proteinExistence type="predicted"/>